<dbReference type="RefSeq" id="WP_223837025.1">
    <property type="nucleotide sequence ID" value="NZ_CABEHT010000001.1"/>
</dbReference>
<protein>
    <submittedName>
        <fullName evidence="1">Hypothetical membrane associated protein</fullName>
    </submittedName>
</protein>
<sequence>MASAVAAAFGITKHAASFLLSYMGAYYVSTGTALANILDANGNGWIGLYTRAAARYPNGPMEVDLHKTL</sequence>
<dbReference type="Proteomes" id="UP000394068">
    <property type="component" value="Unassembled WGS sequence"/>
</dbReference>
<gene>
    <name evidence="1" type="ORF">NCTC5386_00273</name>
</gene>
<reference evidence="1 2" key="1">
    <citation type="submission" date="2019-05" db="EMBL/GenBank/DDBJ databases">
        <authorList>
            <consortium name="Pathogen Informatics"/>
        </authorList>
    </citation>
    <scope>NUCLEOTIDE SEQUENCE [LARGE SCALE GENOMIC DNA]</scope>
    <source>
        <strain evidence="1 2">NCTC5386</strain>
    </source>
</reference>
<accession>A0A4U9XH58</accession>
<name>A0A4U9XH58_9STRE</name>
<evidence type="ECO:0000313" key="2">
    <source>
        <dbReference type="Proteomes" id="UP000394068"/>
    </source>
</evidence>
<proteinExistence type="predicted"/>
<evidence type="ECO:0000313" key="1">
    <source>
        <dbReference type="EMBL" id="VTS12463.1"/>
    </source>
</evidence>
<organism evidence="1 2">
    <name type="scientific">Streptococcus pseudoporcinus</name>
    <dbReference type="NCBI Taxonomy" id="361101"/>
    <lineage>
        <taxon>Bacteria</taxon>
        <taxon>Bacillati</taxon>
        <taxon>Bacillota</taxon>
        <taxon>Bacilli</taxon>
        <taxon>Lactobacillales</taxon>
        <taxon>Streptococcaceae</taxon>
        <taxon>Streptococcus</taxon>
    </lineage>
</organism>
<dbReference type="AlphaFoldDB" id="A0A4U9XH58"/>
<dbReference type="EMBL" id="CABEHT010000001">
    <property type="protein sequence ID" value="VTS12463.1"/>
    <property type="molecule type" value="Genomic_DNA"/>
</dbReference>